<name>A0A9P1N5W4_9PELO</name>
<dbReference type="GO" id="GO:0036297">
    <property type="term" value="P:interstrand cross-link repair"/>
    <property type="evidence" value="ECO:0007669"/>
    <property type="project" value="InterPro"/>
</dbReference>
<dbReference type="Pfam" id="PF08774">
    <property type="entry name" value="VRR_NUC"/>
    <property type="match status" value="1"/>
</dbReference>
<evidence type="ECO:0000256" key="10">
    <source>
        <dbReference type="ARBA" id="ARBA00059914"/>
    </source>
</evidence>
<organism evidence="13 14">
    <name type="scientific">Caenorhabditis angaria</name>
    <dbReference type="NCBI Taxonomy" id="860376"/>
    <lineage>
        <taxon>Eukaryota</taxon>
        <taxon>Metazoa</taxon>
        <taxon>Ecdysozoa</taxon>
        <taxon>Nematoda</taxon>
        <taxon>Chromadorea</taxon>
        <taxon>Rhabditida</taxon>
        <taxon>Rhabditina</taxon>
        <taxon>Rhabditomorpha</taxon>
        <taxon>Rhabditoidea</taxon>
        <taxon>Rhabditidae</taxon>
        <taxon>Peloderinae</taxon>
        <taxon>Caenorhabditis</taxon>
    </lineage>
</organism>
<keyword evidence="11" id="KW-0539">Nucleus</keyword>
<comment type="subcellular location">
    <subcellularLocation>
        <location evidence="11">Nucleus</location>
    </subcellularLocation>
</comment>
<comment type="function">
    <text evidence="10 11">Nuclease required for the repair of DNA interstrand cross-links (ICL). Acts as a 5'-3' exonuclease that anchors at a cut end of DNA and cleaves DNA successively at every third nucleotide, allowing to excise an ICL from one strand through flanking incisions.</text>
</comment>
<dbReference type="FunFam" id="3.40.1350.10:FF:000020">
    <property type="entry name" value="Fanconi-associated nuclease"/>
    <property type="match status" value="1"/>
</dbReference>
<accession>A0A9P1N5W4</accession>
<reference evidence="13" key="1">
    <citation type="submission" date="2022-11" db="EMBL/GenBank/DDBJ databases">
        <authorList>
            <person name="Kikuchi T."/>
        </authorList>
    </citation>
    <scope>NUCLEOTIDE SEQUENCE</scope>
    <source>
        <strain evidence="13">PS1010</strain>
    </source>
</reference>
<dbReference type="GO" id="GO:0070336">
    <property type="term" value="F:flap-structured DNA binding"/>
    <property type="evidence" value="ECO:0007669"/>
    <property type="project" value="TreeGrafter"/>
</dbReference>
<dbReference type="PANTHER" id="PTHR15749:SF4">
    <property type="entry name" value="FANCONI-ASSOCIATED NUCLEASE 1"/>
    <property type="match status" value="1"/>
</dbReference>
<evidence type="ECO:0000256" key="8">
    <source>
        <dbReference type="ARBA" id="ARBA00023204"/>
    </source>
</evidence>
<keyword evidence="14" id="KW-1185">Reference proteome</keyword>
<dbReference type="OrthoDB" id="76364at2759"/>
<dbReference type="InterPro" id="IPR033315">
    <property type="entry name" value="Fan1-like"/>
</dbReference>
<keyword evidence="3 11" id="KW-0540">Nuclease</keyword>
<evidence type="ECO:0000313" key="14">
    <source>
        <dbReference type="Proteomes" id="UP001152747"/>
    </source>
</evidence>
<dbReference type="InterPro" id="IPR014883">
    <property type="entry name" value="VRR_NUC"/>
</dbReference>
<evidence type="ECO:0000256" key="11">
    <source>
        <dbReference type="RuleBase" id="RU365033"/>
    </source>
</evidence>
<dbReference type="GO" id="GO:0008409">
    <property type="term" value="F:5'-3' exonuclease activity"/>
    <property type="evidence" value="ECO:0007669"/>
    <property type="project" value="TreeGrafter"/>
</dbReference>
<feature type="domain" description="VRR-NUC" evidence="12">
    <location>
        <begin position="189"/>
        <end position="304"/>
    </location>
</feature>
<keyword evidence="8 11" id="KW-0234">DNA repair</keyword>
<comment type="similarity">
    <text evidence="2 11">Belongs to the FAN1 family.</text>
</comment>
<evidence type="ECO:0000259" key="12">
    <source>
        <dbReference type="SMART" id="SM00990"/>
    </source>
</evidence>
<evidence type="ECO:0000256" key="5">
    <source>
        <dbReference type="ARBA" id="ARBA00022763"/>
    </source>
</evidence>
<comment type="cofactor">
    <cofactor evidence="11">
        <name>Mg(2+)</name>
        <dbReference type="ChEBI" id="CHEBI:18420"/>
    </cofactor>
    <cofactor evidence="11">
        <name>Mn(2+)</name>
        <dbReference type="ChEBI" id="CHEBI:29035"/>
    </cofactor>
</comment>
<keyword evidence="6 11" id="KW-0378">Hydrolase</keyword>
<dbReference type="AlphaFoldDB" id="A0A9P1N5W4"/>
<keyword evidence="7 11" id="KW-0460">Magnesium</keyword>
<keyword evidence="9 11" id="KW-0464">Manganese</keyword>
<dbReference type="Gene3D" id="3.40.1350.10">
    <property type="match status" value="1"/>
</dbReference>
<dbReference type="CDD" id="cd22326">
    <property type="entry name" value="FAN1-like"/>
    <property type="match status" value="1"/>
</dbReference>
<dbReference type="SMART" id="SM00990">
    <property type="entry name" value="VRR_NUC"/>
    <property type="match status" value="1"/>
</dbReference>
<proteinExistence type="inferred from homology"/>
<dbReference type="GO" id="GO:0046872">
    <property type="term" value="F:metal ion binding"/>
    <property type="evidence" value="ECO:0007669"/>
    <property type="project" value="UniProtKB-KW"/>
</dbReference>
<dbReference type="InterPro" id="IPR049132">
    <property type="entry name" value="FAN1-like_euk"/>
</dbReference>
<dbReference type="InterPro" id="IPR011856">
    <property type="entry name" value="tRNA_endonuc-like_dom_sf"/>
</dbReference>
<dbReference type="GO" id="GO:0017108">
    <property type="term" value="F:5'-flap endonuclease activity"/>
    <property type="evidence" value="ECO:0007669"/>
    <property type="project" value="TreeGrafter"/>
</dbReference>
<dbReference type="EC" id="3.1.4.1" evidence="11"/>
<keyword evidence="4 11" id="KW-0479">Metal-binding</keyword>
<evidence type="ECO:0000256" key="6">
    <source>
        <dbReference type="ARBA" id="ARBA00022801"/>
    </source>
</evidence>
<dbReference type="EMBL" id="CANHGI010000004">
    <property type="protein sequence ID" value="CAI5449171.1"/>
    <property type="molecule type" value="Genomic_DNA"/>
</dbReference>
<evidence type="ECO:0000256" key="9">
    <source>
        <dbReference type="ARBA" id="ARBA00023211"/>
    </source>
</evidence>
<dbReference type="Pfam" id="PF21170">
    <property type="entry name" value="FAN1_TPR"/>
    <property type="match status" value="1"/>
</dbReference>
<comment type="caution">
    <text evidence="13">The sequence shown here is derived from an EMBL/GenBank/DDBJ whole genome shotgun (WGS) entry which is preliminary data.</text>
</comment>
<comment type="catalytic activity">
    <reaction evidence="1 11">
        <text>Hydrolytically removes 5'-nucleotides successively from the 3'-hydroxy termini of 3'-hydroxy-terminated oligonucleotides.</text>
        <dbReference type="EC" id="3.1.4.1"/>
    </reaction>
</comment>
<dbReference type="GO" id="GO:0004528">
    <property type="term" value="F:phosphodiesterase I activity"/>
    <property type="evidence" value="ECO:0007669"/>
    <property type="project" value="UniProtKB-EC"/>
</dbReference>
<evidence type="ECO:0000256" key="3">
    <source>
        <dbReference type="ARBA" id="ARBA00022722"/>
    </source>
</evidence>
<protein>
    <recommendedName>
        <fullName evidence="11">Fanconi-associated nuclease</fullName>
        <ecNumber evidence="11">3.1.4.1</ecNumber>
    </recommendedName>
</protein>
<evidence type="ECO:0000313" key="13">
    <source>
        <dbReference type="EMBL" id="CAI5449171.1"/>
    </source>
</evidence>
<dbReference type="GO" id="GO:0005634">
    <property type="term" value="C:nucleus"/>
    <property type="evidence" value="ECO:0007669"/>
    <property type="project" value="UniProtKB-SubCell"/>
</dbReference>
<gene>
    <name evidence="13" type="ORF">CAMP_LOCUS11808</name>
</gene>
<sequence>MIDFGGDSRGIWWDRLLLNLDSHLKEKSECLKYIKLAMKDSSILEKELLLIQDRAIKIDKEKEIELRIILDEPVKKCIKNRVLGKDLGDGRVNRFVIRNDENDEVECSVEEVARKYYLENEGFTNGVHDEGAIWHTIFGILFYDIIFDVEEFSDTWISECQDSPIDLPNTLYSRRKTQFDSRFEWLNQAEDQEIENLIRNVWKNNCQITNRECNWSLFESPDIIIDFWSCLPRDGIYQIFKRLAENYRNCRSGFPDLTMWNISEKRVTVVEVKGPGDKLSTKQRLWLDCFQKFGIRAEVCHVAAENDKQLL</sequence>
<evidence type="ECO:0000256" key="1">
    <source>
        <dbReference type="ARBA" id="ARBA00000983"/>
    </source>
</evidence>
<evidence type="ECO:0000256" key="2">
    <source>
        <dbReference type="ARBA" id="ARBA00005533"/>
    </source>
</evidence>
<dbReference type="Proteomes" id="UP001152747">
    <property type="component" value="Unassembled WGS sequence"/>
</dbReference>
<evidence type="ECO:0000256" key="7">
    <source>
        <dbReference type="ARBA" id="ARBA00022842"/>
    </source>
</evidence>
<keyword evidence="5 11" id="KW-0227">DNA damage</keyword>
<dbReference type="InterPro" id="IPR049126">
    <property type="entry name" value="FAN1-like_TPR"/>
</dbReference>
<dbReference type="PANTHER" id="PTHR15749">
    <property type="entry name" value="FANCONI-ASSOCIATED NUCLEASE 1"/>
    <property type="match status" value="1"/>
</dbReference>
<evidence type="ECO:0000256" key="4">
    <source>
        <dbReference type="ARBA" id="ARBA00022723"/>
    </source>
</evidence>